<evidence type="ECO:0000256" key="1">
    <source>
        <dbReference type="ARBA" id="ARBA00022962"/>
    </source>
</evidence>
<feature type="domain" description="Glutamine amidotransferase type-2" evidence="2">
    <location>
        <begin position="1"/>
        <end position="235"/>
    </location>
</feature>
<name>A0A433A2E6_9FUNG</name>
<dbReference type="Proteomes" id="UP000268093">
    <property type="component" value="Unassembled WGS sequence"/>
</dbReference>
<dbReference type="SUPFAM" id="SSF56235">
    <property type="entry name" value="N-terminal nucleophile aminohydrolases (Ntn hydrolases)"/>
    <property type="match status" value="1"/>
</dbReference>
<dbReference type="PANTHER" id="PTHR43187">
    <property type="entry name" value="GLUTAMINE AMIDOTRANSFERASE DUG3-RELATED"/>
    <property type="match status" value="1"/>
</dbReference>
<dbReference type="GO" id="GO:0005737">
    <property type="term" value="C:cytoplasm"/>
    <property type="evidence" value="ECO:0007669"/>
    <property type="project" value="TreeGrafter"/>
</dbReference>
<dbReference type="Pfam" id="PF13230">
    <property type="entry name" value="GATase_4"/>
    <property type="match status" value="1"/>
</dbReference>
<dbReference type="PANTHER" id="PTHR43187:SF1">
    <property type="entry name" value="GLUTAMINE AMIDOTRANSFERASE DUG3-RELATED"/>
    <property type="match status" value="1"/>
</dbReference>
<dbReference type="InterPro" id="IPR026869">
    <property type="entry name" value="EgtC-like"/>
</dbReference>
<dbReference type="GO" id="GO:0008242">
    <property type="term" value="F:omega peptidase activity"/>
    <property type="evidence" value="ECO:0007669"/>
    <property type="project" value="TreeGrafter"/>
</dbReference>
<dbReference type="AlphaFoldDB" id="A0A433A2E6"/>
<dbReference type="PROSITE" id="PS51278">
    <property type="entry name" value="GATASE_TYPE_2"/>
    <property type="match status" value="1"/>
</dbReference>
<protein>
    <submittedName>
        <fullName evidence="3">Nucleophile aminohydrolase</fullName>
    </submittedName>
</protein>
<dbReference type="InterPro" id="IPR029055">
    <property type="entry name" value="Ntn_hydrolases_N"/>
</dbReference>
<dbReference type="InterPro" id="IPR017932">
    <property type="entry name" value="GATase_2_dom"/>
</dbReference>
<dbReference type="OrthoDB" id="14446at2759"/>
<gene>
    <name evidence="3" type="ORF">BC936DRAFT_141347</name>
</gene>
<dbReference type="CDD" id="cd01908">
    <property type="entry name" value="YafJ"/>
    <property type="match status" value="1"/>
</dbReference>
<keyword evidence="1" id="KW-0315">Glutamine amidotransferase</keyword>
<dbReference type="EMBL" id="RBNI01019404">
    <property type="protein sequence ID" value="RUO96856.1"/>
    <property type="molecule type" value="Genomic_DNA"/>
</dbReference>
<organism evidence="3 4">
    <name type="scientific">Jimgerdemannia flammicorona</name>
    <dbReference type="NCBI Taxonomy" id="994334"/>
    <lineage>
        <taxon>Eukaryota</taxon>
        <taxon>Fungi</taxon>
        <taxon>Fungi incertae sedis</taxon>
        <taxon>Mucoromycota</taxon>
        <taxon>Mucoromycotina</taxon>
        <taxon>Endogonomycetes</taxon>
        <taxon>Endogonales</taxon>
        <taxon>Endogonaceae</taxon>
        <taxon>Jimgerdemannia</taxon>
    </lineage>
</organism>
<evidence type="ECO:0000313" key="4">
    <source>
        <dbReference type="Proteomes" id="UP000268093"/>
    </source>
</evidence>
<dbReference type="Gene3D" id="3.60.20.10">
    <property type="entry name" value="Glutamine Phosphoribosylpyrophosphate, subunit 1, domain 1"/>
    <property type="match status" value="1"/>
</dbReference>
<dbReference type="InterPro" id="IPR052373">
    <property type="entry name" value="Gamma-glu_amide_hydrolase"/>
</dbReference>
<keyword evidence="3" id="KW-0378">Hydrolase</keyword>
<dbReference type="GO" id="GO:0006751">
    <property type="term" value="P:glutathione catabolic process"/>
    <property type="evidence" value="ECO:0007669"/>
    <property type="project" value="TreeGrafter"/>
</dbReference>
<comment type="caution">
    <text evidence="3">The sequence shown here is derived from an EMBL/GenBank/DDBJ whole genome shotgun (WGS) entry which is preliminary data.</text>
</comment>
<feature type="non-terminal residue" evidence="3">
    <location>
        <position position="1"/>
    </location>
</feature>
<accession>A0A433A2E6</accession>
<reference evidence="3 4" key="1">
    <citation type="journal article" date="2018" name="New Phytol.">
        <title>Phylogenomics of Endogonaceae and evolution of mycorrhizas within Mucoromycota.</title>
        <authorList>
            <person name="Chang Y."/>
            <person name="Desiro A."/>
            <person name="Na H."/>
            <person name="Sandor L."/>
            <person name="Lipzen A."/>
            <person name="Clum A."/>
            <person name="Barry K."/>
            <person name="Grigoriev I.V."/>
            <person name="Martin F.M."/>
            <person name="Stajich J.E."/>
            <person name="Smith M.E."/>
            <person name="Bonito G."/>
            <person name="Spatafora J.W."/>
        </authorList>
    </citation>
    <scope>NUCLEOTIDE SEQUENCE [LARGE SCALE GENOMIC DNA]</scope>
    <source>
        <strain evidence="3 4">GMNB39</strain>
    </source>
</reference>
<evidence type="ECO:0000313" key="3">
    <source>
        <dbReference type="EMBL" id="RUO96856.1"/>
    </source>
</evidence>
<proteinExistence type="predicted"/>
<dbReference type="FunFam" id="3.60.20.10:FF:000060">
    <property type="entry name" value="Related to DUG3-probable glutamine amidotransferase"/>
    <property type="match status" value="1"/>
</dbReference>
<sequence>LLTKPEHSIINQSFDCRLRIDRQRPLNGDGFGVGWYEHDPDPDIDRTPCIFTSVIPAWSNTNLTRLAEKIKSHLVFAHVRASTGGAVSETNCHPWNYGRFMWMHNGVIARFEKIKRLLTNSLSDKFFNIVQGNTDSEWAFALFLNQLEGDARMDTFDHVAIKKAMLKTIELINAWSKEAGITESSLLNFAVTDGESVVCTRYITSKTEEAASLYFSSGTRFESCKPGHYRMIKADRREDIVVVASEPLTFEKADWLTIPNNTILVITPSLNVLLYPIRDQYYNPDSRRCTVEQPSPAAGAALYLDQKPPNDSVGSVFTADATKKGAYGARTEEAKKADLTPSCEARLSVVADRGGEETLAKNGMATKHKGATRKPASVTETVGFREDVGCTGRGVYRMDVVGGSANGNGGASVGVIGAVPIQKRNGVKAGIGVAGGRAASTLKVG</sequence>
<evidence type="ECO:0000259" key="2">
    <source>
        <dbReference type="PROSITE" id="PS51278"/>
    </source>
</evidence>
<keyword evidence="4" id="KW-1185">Reference proteome</keyword>
<dbReference type="GO" id="GO:0061672">
    <property type="term" value="C:glutathione hydrolase complex"/>
    <property type="evidence" value="ECO:0007669"/>
    <property type="project" value="TreeGrafter"/>
</dbReference>